<reference evidence="1 2" key="1">
    <citation type="submission" date="2022-07" db="EMBL/GenBank/DDBJ databases">
        <title>Photobacterium pectinilyticum sp. nov., a marine bacterium isolated from surface seawater of Qingdao offshore.</title>
        <authorList>
            <person name="Wang X."/>
        </authorList>
    </citation>
    <scope>NUCLEOTIDE SEQUENCE [LARGE SCALE GENOMIC DNA]</scope>
    <source>
        <strain evidence="1 2">ZSDE20</strain>
    </source>
</reference>
<dbReference type="RefSeq" id="WP_255044408.1">
    <property type="nucleotide sequence ID" value="NZ_JANEYT010000065.1"/>
</dbReference>
<evidence type="ECO:0000313" key="2">
    <source>
        <dbReference type="Proteomes" id="UP001524460"/>
    </source>
</evidence>
<protein>
    <submittedName>
        <fullName evidence="1">Uncharacterized protein</fullName>
    </submittedName>
</protein>
<proteinExistence type="predicted"/>
<name>A0ABT1N6F2_9GAMM</name>
<dbReference type="Proteomes" id="UP001524460">
    <property type="component" value="Unassembled WGS sequence"/>
</dbReference>
<keyword evidence="2" id="KW-1185">Reference proteome</keyword>
<gene>
    <name evidence="1" type="ORF">NHN17_19990</name>
</gene>
<comment type="caution">
    <text evidence="1">The sequence shown here is derived from an EMBL/GenBank/DDBJ whole genome shotgun (WGS) entry which is preliminary data.</text>
</comment>
<evidence type="ECO:0000313" key="1">
    <source>
        <dbReference type="EMBL" id="MCQ1060328.1"/>
    </source>
</evidence>
<organism evidence="1 2">
    <name type="scientific">Photobacterium pectinilyticum</name>
    <dbReference type="NCBI Taxonomy" id="2906793"/>
    <lineage>
        <taxon>Bacteria</taxon>
        <taxon>Pseudomonadati</taxon>
        <taxon>Pseudomonadota</taxon>
        <taxon>Gammaproteobacteria</taxon>
        <taxon>Vibrionales</taxon>
        <taxon>Vibrionaceae</taxon>
        <taxon>Photobacterium</taxon>
    </lineage>
</organism>
<accession>A0ABT1N6F2</accession>
<dbReference type="EMBL" id="JANEYT010000065">
    <property type="protein sequence ID" value="MCQ1060328.1"/>
    <property type="molecule type" value="Genomic_DNA"/>
</dbReference>
<sequence length="98" mass="10878">MLLEQAVEIIEYTDSDTLAQAMDVFNETGIVSGAKFPFLNTVFDNAPVELSERLGVVGFKGCINLAEVITRQDVRGYVIFDSERFSLAEAVKWGQNND</sequence>